<evidence type="ECO:0000256" key="7">
    <source>
        <dbReference type="ARBA" id="ARBA00022927"/>
    </source>
</evidence>
<dbReference type="GO" id="GO:0015031">
    <property type="term" value="P:protein transport"/>
    <property type="evidence" value="ECO:0007669"/>
    <property type="project" value="UniProtKB-KW"/>
</dbReference>
<dbReference type="PROSITE" id="PS00018">
    <property type="entry name" value="EF_HAND_1"/>
    <property type="match status" value="1"/>
</dbReference>
<evidence type="ECO:0000256" key="10">
    <source>
        <dbReference type="SAM" id="MobiDB-lite"/>
    </source>
</evidence>
<reference evidence="12 13" key="1">
    <citation type="journal article" date="2016" name="Genome Biol. Evol.">
        <title>Divergent and convergent evolution of fungal pathogenicity.</title>
        <authorList>
            <person name="Shang Y."/>
            <person name="Xiao G."/>
            <person name="Zheng P."/>
            <person name="Cen K."/>
            <person name="Zhan S."/>
            <person name="Wang C."/>
        </authorList>
    </citation>
    <scope>NUCLEOTIDE SEQUENCE [LARGE SCALE GENOMIC DNA]</scope>
    <source>
        <strain evidence="12 13">RCEF 2490</strain>
    </source>
</reference>
<sequence>MVSFSEGTPFLEDTGSSPETALKELTQLLFRLQQHIVHPSPERERRLRRNEYERIKAEYMAAEDDEDDDDDDDGRLEGEDLLSDFLDTPNESVDSTAPSDHRDQHDGPIEHFSEPLPPEPIIQEPVKPDVIVKAAELPPTQTSSTLRARPSAPSPSSHTSARAALFANRRRPAAEPQVSTATAEAILDQQRAEQDSLSESILKIAGALKASSQKFSSTLDADKDVLEKAGEGMSKTEQSMDAARGRMGALRRMTEGKGWWGRMMLYAWVYGMMLSLVLLVFVMPKLRF</sequence>
<dbReference type="Proteomes" id="UP000078544">
    <property type="component" value="Unassembled WGS sequence"/>
</dbReference>
<evidence type="ECO:0000256" key="8">
    <source>
        <dbReference type="ARBA" id="ARBA00022989"/>
    </source>
</evidence>
<evidence type="ECO:0000313" key="13">
    <source>
        <dbReference type="Proteomes" id="UP000078544"/>
    </source>
</evidence>
<dbReference type="GO" id="GO:0005789">
    <property type="term" value="C:endoplasmic reticulum membrane"/>
    <property type="evidence" value="ECO:0007669"/>
    <property type="project" value="UniProtKB-SubCell"/>
</dbReference>
<dbReference type="InterPro" id="IPR019150">
    <property type="entry name" value="Vesicle_transport_protein_Use1"/>
</dbReference>
<keyword evidence="4 11" id="KW-0812">Transmembrane</keyword>
<feature type="compositionally biased region" description="Polar residues" evidence="10">
    <location>
        <begin position="89"/>
        <end position="98"/>
    </location>
</feature>
<dbReference type="InterPro" id="IPR018247">
    <property type="entry name" value="EF_Hand_1_Ca_BS"/>
</dbReference>
<feature type="transmembrane region" description="Helical" evidence="11">
    <location>
        <begin position="259"/>
        <end position="282"/>
    </location>
</feature>
<dbReference type="AlphaFoldDB" id="A0A166RJH8"/>
<comment type="subcellular location">
    <subcellularLocation>
        <location evidence="1">Endoplasmic reticulum membrane</location>
        <topology evidence="1">Single-pass type IV membrane protein</topology>
    </subcellularLocation>
</comment>
<evidence type="ECO:0000313" key="12">
    <source>
        <dbReference type="EMBL" id="OAA32045.1"/>
    </source>
</evidence>
<evidence type="ECO:0000256" key="9">
    <source>
        <dbReference type="ARBA" id="ARBA00023136"/>
    </source>
</evidence>
<dbReference type="PANTHER" id="PTHR13050">
    <property type="entry name" value="USE1-LIKE PROTEIN"/>
    <property type="match status" value="1"/>
</dbReference>
<name>A0A166RJH8_9HYPO</name>
<organism evidence="12 13">
    <name type="scientific">Moelleriella libera RCEF 2490</name>
    <dbReference type="NCBI Taxonomy" id="1081109"/>
    <lineage>
        <taxon>Eukaryota</taxon>
        <taxon>Fungi</taxon>
        <taxon>Dikarya</taxon>
        <taxon>Ascomycota</taxon>
        <taxon>Pezizomycotina</taxon>
        <taxon>Sordariomycetes</taxon>
        <taxon>Hypocreomycetidae</taxon>
        <taxon>Hypocreales</taxon>
        <taxon>Clavicipitaceae</taxon>
        <taxon>Moelleriella</taxon>
    </lineage>
</organism>
<evidence type="ECO:0000256" key="5">
    <source>
        <dbReference type="ARBA" id="ARBA00022824"/>
    </source>
</evidence>
<comment type="caution">
    <text evidence="12">The sequence shown here is derived from an EMBL/GenBank/DDBJ whole genome shotgun (WGS) entry which is preliminary data.</text>
</comment>
<proteinExistence type="inferred from homology"/>
<comment type="similarity">
    <text evidence="2">Belongs to the USE1 family.</text>
</comment>
<dbReference type="PANTHER" id="PTHR13050:SF7">
    <property type="entry name" value="VESICLE TRANSPORT PROTEIN USE1"/>
    <property type="match status" value="1"/>
</dbReference>
<protein>
    <submittedName>
        <fullName evidence="12">Synaptobrevin</fullName>
    </submittedName>
</protein>
<evidence type="ECO:0000256" key="11">
    <source>
        <dbReference type="SAM" id="Phobius"/>
    </source>
</evidence>
<evidence type="ECO:0000256" key="4">
    <source>
        <dbReference type="ARBA" id="ARBA00022692"/>
    </source>
</evidence>
<evidence type="ECO:0000256" key="2">
    <source>
        <dbReference type="ARBA" id="ARBA00007891"/>
    </source>
</evidence>
<feature type="compositionally biased region" description="Acidic residues" evidence="10">
    <location>
        <begin position="61"/>
        <end position="82"/>
    </location>
</feature>
<dbReference type="GO" id="GO:0006890">
    <property type="term" value="P:retrograde vesicle-mediated transport, Golgi to endoplasmic reticulum"/>
    <property type="evidence" value="ECO:0007669"/>
    <property type="project" value="TreeGrafter"/>
</dbReference>
<keyword evidence="6" id="KW-0931">ER-Golgi transport</keyword>
<dbReference type="GO" id="GO:0005484">
    <property type="term" value="F:SNAP receptor activity"/>
    <property type="evidence" value="ECO:0007669"/>
    <property type="project" value="TreeGrafter"/>
</dbReference>
<evidence type="ECO:0000256" key="3">
    <source>
        <dbReference type="ARBA" id="ARBA00022448"/>
    </source>
</evidence>
<dbReference type="GO" id="GO:0031201">
    <property type="term" value="C:SNARE complex"/>
    <property type="evidence" value="ECO:0007669"/>
    <property type="project" value="TreeGrafter"/>
</dbReference>
<keyword evidence="8 11" id="KW-1133">Transmembrane helix</keyword>
<feature type="compositionally biased region" description="Low complexity" evidence="10">
    <location>
        <begin position="143"/>
        <end position="160"/>
    </location>
</feature>
<feature type="region of interest" description="Disordered" evidence="10">
    <location>
        <begin position="137"/>
        <end position="160"/>
    </location>
</feature>
<keyword evidence="9 11" id="KW-0472">Membrane</keyword>
<keyword evidence="3" id="KW-0813">Transport</keyword>
<dbReference type="OrthoDB" id="3231855at2759"/>
<gene>
    <name evidence="12" type="ORF">AAL_01377</name>
</gene>
<keyword evidence="13" id="KW-1185">Reference proteome</keyword>
<evidence type="ECO:0000256" key="6">
    <source>
        <dbReference type="ARBA" id="ARBA00022892"/>
    </source>
</evidence>
<keyword evidence="7" id="KW-0653">Protein transport</keyword>
<feature type="region of interest" description="Disordered" evidence="10">
    <location>
        <begin position="57"/>
        <end position="122"/>
    </location>
</feature>
<dbReference type="STRING" id="1081109.A0A166RJH8"/>
<keyword evidence="5" id="KW-0256">Endoplasmic reticulum</keyword>
<feature type="compositionally biased region" description="Basic and acidic residues" evidence="10">
    <location>
        <begin position="99"/>
        <end position="113"/>
    </location>
</feature>
<dbReference type="EMBL" id="AZGY01000002">
    <property type="protein sequence ID" value="OAA32045.1"/>
    <property type="molecule type" value="Genomic_DNA"/>
</dbReference>
<evidence type="ECO:0000256" key="1">
    <source>
        <dbReference type="ARBA" id="ARBA00004163"/>
    </source>
</evidence>
<accession>A0A166RJH8</accession>